<evidence type="ECO:0000313" key="2">
    <source>
        <dbReference type="EMBL" id="QAY16150.1"/>
    </source>
</evidence>
<evidence type="ECO:0000313" key="3">
    <source>
        <dbReference type="Proteomes" id="UP000289206"/>
    </source>
</evidence>
<keyword evidence="3" id="KW-1185">Reference proteome</keyword>
<proteinExistence type="predicted"/>
<accession>A0A411CQU1</accession>
<gene>
    <name evidence="2" type="primary">38</name>
    <name evidence="2" type="ORF">SEA_SONALI_38</name>
</gene>
<name>A0A411CQU1_9CAUD</name>
<dbReference type="KEGG" id="vg:55011129"/>
<reference evidence="2 3" key="1">
    <citation type="submission" date="2019-01" db="EMBL/GenBank/DDBJ databases">
        <authorList>
            <person name="Adair T.L."/>
            <person name="Lucas L.G."/>
            <person name="Young A.M."/>
            <person name="Antrich S.C."/>
            <person name="Baird A.G."/>
            <person name="Dunn E.L."/>
            <person name="Fernandes B.I."/>
            <person name="Fraley E.G."/>
            <person name="Ghanem A.X."/>
            <person name="Gilbert M.G."/>
            <person name="Morris T.B."/>
            <person name="Nortch B.D."/>
            <person name="Overcash M.E."/>
            <person name="Pavleszek K.E."/>
            <person name="Pellegrini L.I.O."/>
            <person name="Pham L.T."/>
            <person name="Rule L.S."/>
            <person name="Schultz E.M."/>
            <person name="Smith J."/>
            <person name="Thong B.J."/>
            <person name="Turner H.A."/>
            <person name="Walker G."/>
            <person name="Whitaker Z.J."/>
            <person name="Wilsey R.N."/>
            <person name="Yanney R.L."/>
            <person name="Klyczek K."/>
            <person name="Garlena R.A."/>
            <person name="Russell D.A."/>
            <person name="Pope W.H."/>
            <person name="Jacobs-Sera D."/>
            <person name="Hatfull G.F."/>
        </authorList>
    </citation>
    <scope>NUCLEOTIDE SEQUENCE [LARGE SCALE GENOMIC DNA]</scope>
</reference>
<dbReference type="Pfam" id="PF06114">
    <property type="entry name" value="Peptidase_M78"/>
    <property type="match status" value="1"/>
</dbReference>
<dbReference type="RefSeq" id="YP_009819711.1">
    <property type="nucleotide sequence ID" value="NC_048152.1"/>
</dbReference>
<dbReference type="GeneID" id="55011129"/>
<organism evidence="2 3">
    <name type="scientific">Arthrobacter phage Sonali</name>
    <dbReference type="NCBI Taxonomy" id="2510495"/>
    <lineage>
        <taxon>Viruses</taxon>
        <taxon>Duplodnaviria</taxon>
        <taxon>Heunggongvirae</taxon>
        <taxon>Uroviricota</taxon>
        <taxon>Caudoviricetes</taxon>
        <taxon>Sonalivirus</taxon>
        <taxon>Sonalivirus sonali</taxon>
    </lineage>
</organism>
<dbReference type="EMBL" id="MK411746">
    <property type="protein sequence ID" value="QAY16150.1"/>
    <property type="molecule type" value="Genomic_DNA"/>
</dbReference>
<sequence length="147" mass="16572">MIGLLDMASAMEVTVGWEMFLPAGWMGAYSAMTHSISLLLGMDEVEERSVMAHELGHAHYRHGHSDRGVEWHADKWAAHHLIDKREFFLASKDRPSLEVLADRLNVTPHLASVYIRSFRAPGMFLDFQPVKLQLQAPTYKQVCALAA</sequence>
<dbReference type="InterPro" id="IPR010359">
    <property type="entry name" value="IrrE_HExxH"/>
</dbReference>
<dbReference type="Proteomes" id="UP000289206">
    <property type="component" value="Segment"/>
</dbReference>
<protein>
    <submittedName>
        <fullName evidence="2">Peptidase</fullName>
    </submittedName>
</protein>
<feature type="domain" description="IrrE N-terminal-like" evidence="1">
    <location>
        <begin position="43"/>
        <end position="109"/>
    </location>
</feature>
<evidence type="ECO:0000259" key="1">
    <source>
        <dbReference type="Pfam" id="PF06114"/>
    </source>
</evidence>